<dbReference type="Proteomes" id="UP000199344">
    <property type="component" value="Unassembled WGS sequence"/>
</dbReference>
<evidence type="ECO:0000256" key="6">
    <source>
        <dbReference type="ARBA" id="ARBA00023134"/>
    </source>
</evidence>
<comment type="caution">
    <text evidence="8">Lacks conserved residue(s) required for the propagation of feature annotation.</text>
</comment>
<reference evidence="10 11" key="1">
    <citation type="submission" date="2016-10" db="EMBL/GenBank/DDBJ databases">
        <authorList>
            <person name="de Groot N.N."/>
        </authorList>
    </citation>
    <scope>NUCLEOTIDE SEQUENCE [LARGE SCALE GENOMIC DNA]</scope>
    <source>
        <strain evidence="10 11">DSM 22220</strain>
    </source>
</reference>
<keyword evidence="11" id="KW-1185">Reference proteome</keyword>
<dbReference type="GO" id="GO:0005525">
    <property type="term" value="F:GTP binding"/>
    <property type="evidence" value="ECO:0007669"/>
    <property type="project" value="UniProtKB-UniRule"/>
</dbReference>
<dbReference type="EMBL" id="FNAH01000005">
    <property type="protein sequence ID" value="SDE24620.1"/>
    <property type="molecule type" value="Genomic_DNA"/>
</dbReference>
<dbReference type="STRING" id="591205.SAMN05421538_10547"/>
<evidence type="ECO:0000256" key="4">
    <source>
        <dbReference type="ARBA" id="ARBA00022741"/>
    </source>
</evidence>
<evidence type="ECO:0000256" key="5">
    <source>
        <dbReference type="ARBA" id="ARBA00022842"/>
    </source>
</evidence>
<evidence type="ECO:0000256" key="8">
    <source>
        <dbReference type="HAMAP-Rule" id="MF_00316"/>
    </source>
</evidence>
<keyword evidence="4 8" id="KW-0547">Nucleotide-binding</keyword>
<dbReference type="PANTHER" id="PTHR19136">
    <property type="entry name" value="MOLYBDENUM COFACTOR GUANYLYLTRANSFERASE"/>
    <property type="match status" value="1"/>
</dbReference>
<name>A0A1G7BCT8_9RHOB</name>
<feature type="binding site" evidence="8">
    <location>
        <position position="25"/>
    </location>
    <ligand>
        <name>GTP</name>
        <dbReference type="ChEBI" id="CHEBI:37565"/>
    </ligand>
</feature>
<evidence type="ECO:0000256" key="1">
    <source>
        <dbReference type="ARBA" id="ARBA00022490"/>
    </source>
</evidence>
<dbReference type="GO" id="GO:0046872">
    <property type="term" value="F:metal ion binding"/>
    <property type="evidence" value="ECO:0007669"/>
    <property type="project" value="UniProtKB-KW"/>
</dbReference>
<dbReference type="SUPFAM" id="SSF53448">
    <property type="entry name" value="Nucleotide-diphospho-sugar transferases"/>
    <property type="match status" value="1"/>
</dbReference>
<dbReference type="InterPro" id="IPR025877">
    <property type="entry name" value="MobA-like_NTP_Trfase"/>
</dbReference>
<comment type="domain">
    <text evidence="8">The N-terminal domain determines nucleotide recognition and specific binding, while the C-terminal domain determines the specific binding to the target protein.</text>
</comment>
<protein>
    <recommendedName>
        <fullName evidence="8">Molybdenum cofactor guanylyltransferase</fullName>
        <shortName evidence="8">MoCo guanylyltransferase</shortName>
        <ecNumber evidence="8">2.7.7.77</ecNumber>
    </recommendedName>
    <alternativeName>
        <fullName evidence="8">GTP:molybdopterin guanylyltransferase</fullName>
    </alternativeName>
    <alternativeName>
        <fullName evidence="8">Mo-MPT guanylyltransferase</fullName>
    </alternativeName>
    <alternativeName>
        <fullName evidence="8">Molybdopterin guanylyltransferase</fullName>
    </alternativeName>
    <alternativeName>
        <fullName evidence="8">Molybdopterin-guanine dinucleotide synthase</fullName>
        <shortName evidence="8">MGD synthase</shortName>
    </alternativeName>
</protein>
<gene>
    <name evidence="8" type="primary">mobA</name>
    <name evidence="10" type="ORF">SAMN05421538_10547</name>
</gene>
<dbReference type="Gene3D" id="3.90.550.10">
    <property type="entry name" value="Spore Coat Polysaccharide Biosynthesis Protein SpsA, Chain A"/>
    <property type="match status" value="1"/>
</dbReference>
<dbReference type="InterPro" id="IPR013482">
    <property type="entry name" value="Molybde_CF_guanTrfase"/>
</dbReference>
<dbReference type="CDD" id="cd02503">
    <property type="entry name" value="MobA"/>
    <property type="match status" value="1"/>
</dbReference>
<keyword evidence="6 8" id="KW-0342">GTP-binding</keyword>
<keyword evidence="5 8" id="KW-0460">Magnesium</keyword>
<feature type="domain" description="MobA-like NTP transferase" evidence="9">
    <location>
        <begin position="9"/>
        <end position="164"/>
    </location>
</feature>
<sequence length="201" mass="20913">MTSAAPLPAVILAGGRATRMGGGDKVLLSLGGATLLDQVIARLRPQAGALAISANGDPARLARFGLPVLADPLPGYPGPLAGVLAAMRWAAGRGAQAVICVAGDTPFLPADLARRFDRTAPPDRIVLAAAPGPDGARRLHPTFGRWPVALRDALRAQLQDGRGRILDFAACHDHLIADFDDDAAFFNVNTPEDLARAQHLG</sequence>
<keyword evidence="1 8" id="KW-0963">Cytoplasm</keyword>
<evidence type="ECO:0000256" key="2">
    <source>
        <dbReference type="ARBA" id="ARBA00022679"/>
    </source>
</evidence>
<comment type="catalytic activity">
    <reaction evidence="8">
        <text>Mo-molybdopterin + GTP + H(+) = Mo-molybdopterin guanine dinucleotide + diphosphate</text>
        <dbReference type="Rhea" id="RHEA:34243"/>
        <dbReference type="ChEBI" id="CHEBI:15378"/>
        <dbReference type="ChEBI" id="CHEBI:33019"/>
        <dbReference type="ChEBI" id="CHEBI:37565"/>
        <dbReference type="ChEBI" id="CHEBI:71302"/>
        <dbReference type="ChEBI" id="CHEBI:71310"/>
        <dbReference type="EC" id="2.7.7.77"/>
    </reaction>
</comment>
<dbReference type="OrthoDB" id="9788394at2"/>
<dbReference type="RefSeq" id="WP_090523239.1">
    <property type="nucleotide sequence ID" value="NZ_FNAH01000005.1"/>
</dbReference>
<dbReference type="GO" id="GO:1902758">
    <property type="term" value="P:bis(molybdopterin guanine dinucleotide)molybdenum biosynthetic process"/>
    <property type="evidence" value="ECO:0007669"/>
    <property type="project" value="TreeGrafter"/>
</dbReference>
<dbReference type="HAMAP" id="MF_00316">
    <property type="entry name" value="MobA"/>
    <property type="match status" value="1"/>
</dbReference>
<dbReference type="Pfam" id="PF12804">
    <property type="entry name" value="NTP_transf_3"/>
    <property type="match status" value="1"/>
</dbReference>
<evidence type="ECO:0000256" key="3">
    <source>
        <dbReference type="ARBA" id="ARBA00022723"/>
    </source>
</evidence>
<evidence type="ECO:0000313" key="10">
    <source>
        <dbReference type="EMBL" id="SDE24620.1"/>
    </source>
</evidence>
<keyword evidence="7 8" id="KW-0501">Molybdenum cofactor biosynthesis</keyword>
<organism evidence="10 11">
    <name type="scientific">Paracoccus isoporae</name>
    <dbReference type="NCBI Taxonomy" id="591205"/>
    <lineage>
        <taxon>Bacteria</taxon>
        <taxon>Pseudomonadati</taxon>
        <taxon>Pseudomonadota</taxon>
        <taxon>Alphaproteobacteria</taxon>
        <taxon>Rhodobacterales</taxon>
        <taxon>Paracoccaceae</taxon>
        <taxon>Paracoccus</taxon>
    </lineage>
</organism>
<comment type="cofactor">
    <cofactor evidence="8">
        <name>Mg(2+)</name>
        <dbReference type="ChEBI" id="CHEBI:18420"/>
    </cofactor>
</comment>
<dbReference type="GO" id="GO:0005737">
    <property type="term" value="C:cytoplasm"/>
    <property type="evidence" value="ECO:0007669"/>
    <property type="project" value="UniProtKB-SubCell"/>
</dbReference>
<proteinExistence type="inferred from homology"/>
<dbReference type="PANTHER" id="PTHR19136:SF81">
    <property type="entry name" value="MOLYBDENUM COFACTOR GUANYLYLTRANSFERASE"/>
    <property type="match status" value="1"/>
</dbReference>
<dbReference type="EC" id="2.7.7.77" evidence="8"/>
<comment type="subcellular location">
    <subcellularLocation>
        <location evidence="8">Cytoplasm</location>
    </subcellularLocation>
</comment>
<evidence type="ECO:0000259" key="9">
    <source>
        <dbReference type="Pfam" id="PF12804"/>
    </source>
</evidence>
<comment type="similarity">
    <text evidence="8">Belongs to the MobA family.</text>
</comment>
<comment type="function">
    <text evidence="8">Transfers a GMP moiety from GTP to Mo-molybdopterin (Mo-MPT) cofactor (Moco or molybdenum cofactor) to form Mo-molybdopterin guanine dinucleotide (Mo-MGD) cofactor.</text>
</comment>
<feature type="binding site" evidence="8">
    <location>
        <position position="104"/>
    </location>
    <ligand>
        <name>Mg(2+)</name>
        <dbReference type="ChEBI" id="CHEBI:18420"/>
    </ligand>
</feature>
<feature type="binding site" evidence="8">
    <location>
        <position position="104"/>
    </location>
    <ligand>
        <name>GTP</name>
        <dbReference type="ChEBI" id="CHEBI:37565"/>
    </ligand>
</feature>
<keyword evidence="3 8" id="KW-0479">Metal-binding</keyword>
<comment type="subunit">
    <text evidence="8">Monomer.</text>
</comment>
<evidence type="ECO:0000256" key="7">
    <source>
        <dbReference type="ARBA" id="ARBA00023150"/>
    </source>
</evidence>
<evidence type="ECO:0000313" key="11">
    <source>
        <dbReference type="Proteomes" id="UP000199344"/>
    </source>
</evidence>
<dbReference type="InterPro" id="IPR029044">
    <property type="entry name" value="Nucleotide-diphossugar_trans"/>
</dbReference>
<keyword evidence="2 8" id="KW-0808">Transferase</keyword>
<feature type="binding site" evidence="8">
    <location>
        <begin position="12"/>
        <end position="14"/>
    </location>
    <ligand>
        <name>GTP</name>
        <dbReference type="ChEBI" id="CHEBI:37565"/>
    </ligand>
</feature>
<feature type="binding site" evidence="8">
    <location>
        <position position="71"/>
    </location>
    <ligand>
        <name>GTP</name>
        <dbReference type="ChEBI" id="CHEBI:37565"/>
    </ligand>
</feature>
<dbReference type="NCBIfam" id="TIGR02665">
    <property type="entry name" value="molyb_mobA"/>
    <property type="match status" value="1"/>
</dbReference>
<accession>A0A1G7BCT8</accession>
<dbReference type="AlphaFoldDB" id="A0A1G7BCT8"/>
<dbReference type="GO" id="GO:0061603">
    <property type="term" value="F:molybdenum cofactor guanylyltransferase activity"/>
    <property type="evidence" value="ECO:0007669"/>
    <property type="project" value="UniProtKB-EC"/>
</dbReference>